<dbReference type="GO" id="GO:0000166">
    <property type="term" value="F:nucleotide binding"/>
    <property type="evidence" value="ECO:0007669"/>
    <property type="project" value="UniProtKB-KW"/>
</dbReference>
<keyword evidence="2" id="KW-0378">Hydrolase</keyword>
<feature type="domain" description="HIT" evidence="6">
    <location>
        <begin position="263"/>
        <end position="375"/>
    </location>
</feature>
<sequence>MAKTVHRKVHVRSPSPRVKIISTVRRAPKNVCEVVATVGRILGTVALGFLGIVVLTDAVKIWRQSHNQQENAADWTDFADDSIELSRASVLSSARSTSALPIVLLPPDETLVLWDIVCLQLLLIPPSWLRAFGCSIVPNAVDLARPFVSASASTSVASIGSIADSAETEQGLPKLASCSETTHHHPHQYPHQTLSLQSEYQSRMSSSFNTKANMPTAHKIPINTAATATSNRTPTNTVQIDFDIATPIASILLLSAQNDDKCVFCGIARNPDEAARLVYEDDKYIGFHDINPASRIHVLIVPKTHIVSVLNLTERDLPMLREMKALGHNILSKKFGVPVNDHHLGFHVPPFTSVPHLHLHCIAPPFKNWVRSAKYPQMKGWWMRDGGEYANAFFGKGRWIRWWVKMSDLIETLEKAEERRDSRTFGWDFFTF</sequence>
<dbReference type="PROSITE" id="PS51084">
    <property type="entry name" value="HIT_2"/>
    <property type="match status" value="1"/>
</dbReference>
<organism evidence="7 8">
    <name type="scientific">Physocladia obscura</name>
    <dbReference type="NCBI Taxonomy" id="109957"/>
    <lineage>
        <taxon>Eukaryota</taxon>
        <taxon>Fungi</taxon>
        <taxon>Fungi incertae sedis</taxon>
        <taxon>Chytridiomycota</taxon>
        <taxon>Chytridiomycota incertae sedis</taxon>
        <taxon>Chytridiomycetes</taxon>
        <taxon>Chytridiales</taxon>
        <taxon>Chytriomycetaceae</taxon>
        <taxon>Physocladia</taxon>
    </lineage>
</organism>
<name>A0AAD5T4T6_9FUNG</name>
<accession>A0AAD5T4T6</accession>
<evidence type="ECO:0000256" key="1">
    <source>
        <dbReference type="ARBA" id="ARBA00022741"/>
    </source>
</evidence>
<dbReference type="Gene3D" id="3.30.428.10">
    <property type="entry name" value="HIT-like"/>
    <property type="match status" value="1"/>
</dbReference>
<gene>
    <name evidence="7" type="ORF">HK100_007585</name>
</gene>
<proteinExistence type="predicted"/>
<reference evidence="7" key="1">
    <citation type="submission" date="2020-05" db="EMBL/GenBank/DDBJ databases">
        <title>Phylogenomic resolution of chytrid fungi.</title>
        <authorList>
            <person name="Stajich J.E."/>
            <person name="Amses K."/>
            <person name="Simmons R."/>
            <person name="Seto K."/>
            <person name="Myers J."/>
            <person name="Bonds A."/>
            <person name="Quandt C.A."/>
            <person name="Barry K."/>
            <person name="Liu P."/>
            <person name="Grigoriev I."/>
            <person name="Longcore J.E."/>
            <person name="James T.Y."/>
        </authorList>
    </citation>
    <scope>NUCLEOTIDE SEQUENCE</scope>
    <source>
        <strain evidence="7">JEL0513</strain>
    </source>
</reference>
<dbReference type="PANTHER" id="PTHR12486:SF5">
    <property type="entry name" value="ADENOSINE 5'-MONOPHOSPHORAMIDASE HINT3"/>
    <property type="match status" value="1"/>
</dbReference>
<dbReference type="Pfam" id="PF11969">
    <property type="entry name" value="DcpS_C"/>
    <property type="match status" value="1"/>
</dbReference>
<keyword evidence="8" id="KW-1185">Reference proteome</keyword>
<dbReference type="GO" id="GO:0016787">
    <property type="term" value="F:hydrolase activity"/>
    <property type="evidence" value="ECO:0007669"/>
    <property type="project" value="UniProtKB-KW"/>
</dbReference>
<comment type="caution">
    <text evidence="7">The sequence shown here is derived from an EMBL/GenBank/DDBJ whole genome shotgun (WGS) entry which is preliminary data.</text>
</comment>
<dbReference type="PRINTS" id="PR00332">
    <property type="entry name" value="HISTRIAD"/>
</dbReference>
<evidence type="ECO:0000256" key="3">
    <source>
        <dbReference type="PIRSR" id="PIRSR601310-1"/>
    </source>
</evidence>
<dbReference type="PANTHER" id="PTHR12486">
    <property type="entry name" value="APRATAXIN-RELATED"/>
    <property type="match status" value="1"/>
</dbReference>
<feature type="active site" description="Tele-AMP-histidine intermediate" evidence="3">
    <location>
        <position position="358"/>
    </location>
</feature>
<dbReference type="EMBL" id="JADGJH010000359">
    <property type="protein sequence ID" value="KAJ3130732.1"/>
    <property type="molecule type" value="Genomic_DNA"/>
</dbReference>
<dbReference type="InterPro" id="IPR011146">
    <property type="entry name" value="HIT-like"/>
</dbReference>
<keyword evidence="1" id="KW-0547">Nucleotide-binding</keyword>
<evidence type="ECO:0000256" key="2">
    <source>
        <dbReference type="ARBA" id="ARBA00022801"/>
    </source>
</evidence>
<dbReference type="AlphaFoldDB" id="A0AAD5T4T6"/>
<evidence type="ECO:0000256" key="5">
    <source>
        <dbReference type="PROSITE-ProRule" id="PRU00464"/>
    </source>
</evidence>
<dbReference type="SUPFAM" id="SSF54197">
    <property type="entry name" value="HIT-like"/>
    <property type="match status" value="1"/>
</dbReference>
<dbReference type="Proteomes" id="UP001211907">
    <property type="component" value="Unassembled WGS sequence"/>
</dbReference>
<evidence type="ECO:0000313" key="7">
    <source>
        <dbReference type="EMBL" id="KAJ3130732.1"/>
    </source>
</evidence>
<dbReference type="InterPro" id="IPR036265">
    <property type="entry name" value="HIT-like_sf"/>
</dbReference>
<evidence type="ECO:0000313" key="8">
    <source>
        <dbReference type="Proteomes" id="UP001211907"/>
    </source>
</evidence>
<evidence type="ECO:0000256" key="4">
    <source>
        <dbReference type="PIRSR" id="PIRSR601310-3"/>
    </source>
</evidence>
<evidence type="ECO:0000259" key="6">
    <source>
        <dbReference type="PROSITE" id="PS51084"/>
    </source>
</evidence>
<protein>
    <recommendedName>
        <fullName evidence="6">HIT domain-containing protein</fullName>
    </recommendedName>
</protein>
<dbReference type="InterPro" id="IPR001310">
    <property type="entry name" value="Histidine_triad_HIT"/>
</dbReference>
<feature type="short sequence motif" description="Histidine triad motif" evidence="4 5">
    <location>
        <begin position="356"/>
        <end position="360"/>
    </location>
</feature>